<protein>
    <submittedName>
        <fullName evidence="3">Minor tail protein</fullName>
    </submittedName>
</protein>
<keyword evidence="4" id="KW-1185">Reference proteome</keyword>
<feature type="transmembrane region" description="Helical" evidence="2">
    <location>
        <begin position="385"/>
        <end position="403"/>
    </location>
</feature>
<evidence type="ECO:0000256" key="1">
    <source>
        <dbReference type="SAM" id="MobiDB-lite"/>
    </source>
</evidence>
<reference evidence="3 4" key="1">
    <citation type="submission" date="2017-05" db="EMBL/GenBank/DDBJ databases">
        <title>Complete Genome Sequence of Bacteriophage Deep-Purple infecting emetic Bacillus cereus.</title>
        <authorList>
            <person name="Hock L."/>
            <person name="Gillis A."/>
            <person name="Mahillon J."/>
        </authorList>
    </citation>
    <scope>NUCLEOTIDE SEQUENCE [LARGE SCALE GENOMIC DNA]</scope>
</reference>
<keyword evidence="2" id="KW-0472">Membrane</keyword>
<evidence type="ECO:0000256" key="2">
    <source>
        <dbReference type="SAM" id="Phobius"/>
    </source>
</evidence>
<accession>A0A1Z1LZN0</accession>
<name>A0A1Z1LZN0_9CAUD</name>
<dbReference type="SUPFAM" id="SSF48371">
    <property type="entry name" value="ARM repeat"/>
    <property type="match status" value="1"/>
</dbReference>
<organism evidence="3 4">
    <name type="scientific">Bacillus phage Deep-Purple</name>
    <dbReference type="NCBI Taxonomy" id="1873341"/>
    <lineage>
        <taxon>Viruses</taxon>
        <taxon>Duplodnaviria</taxon>
        <taxon>Heunggongvirae</taxon>
        <taxon>Uroviricota</taxon>
        <taxon>Caudoviricetes</taxon>
        <taxon>Deurplevirus</taxon>
        <taxon>Deurplevirus deeppurple</taxon>
    </lineage>
</organism>
<evidence type="ECO:0000313" key="4">
    <source>
        <dbReference type="Proteomes" id="UP000225583"/>
    </source>
</evidence>
<feature type="transmembrane region" description="Helical" evidence="2">
    <location>
        <begin position="724"/>
        <end position="747"/>
    </location>
</feature>
<dbReference type="EMBL" id="MF176161">
    <property type="protein sequence ID" value="ARW58278.1"/>
    <property type="molecule type" value="Genomic_DNA"/>
</dbReference>
<feature type="transmembrane region" description="Helical" evidence="2">
    <location>
        <begin position="296"/>
        <end position="312"/>
    </location>
</feature>
<dbReference type="InterPro" id="IPR016024">
    <property type="entry name" value="ARM-type_fold"/>
</dbReference>
<keyword evidence="2" id="KW-0812">Transmembrane</keyword>
<gene>
    <name evidence="3" type="ORF">DeepPurple_gp027</name>
</gene>
<feature type="transmembrane region" description="Helical" evidence="2">
    <location>
        <begin position="248"/>
        <end position="268"/>
    </location>
</feature>
<proteinExistence type="predicted"/>
<sequence length="1245" mass="135316">MADGRVEVDARLNSSHVRNDVEHMNRELGRIGNGMDRTARDMRNTMGREMQGMAGDSEYYARKYRRAYGNEIGGLMHDIGGSMRYMSAETRGMMFEMMEGFHAQKMAMIPFKEDQIKATYGFYKMAQASKDFQGTNRDFINQTNEIGKAMKASQDAQINANRLAMMGMLETIGVMNAMSSSASKTTKNLDKMANPLYNTAKPALKLVDHLDRVARSGSSAQIALELHGPQASMKTLADTAMDLDAKMMGLPILAMGVGYSMMFMYGSLHKANMEMEPKYAEAFTNMMEKLTKALEPMRQAFTAVMVPIYNFVAKMAELTIAFNEAHPVMAKFIQGTIMLVPALMALMFPLALGVGYFRGLRAILFALRPLIMPIVTAFATLSTPVWIVAGAIAGVTVAFTHFYKTNEKFKGFVDGTIKSVKDFSVNLVKNGAELVKNAYNSDRVQNSIKAMQGAFVASGVKAKEFGLNMLNMGKYLYETAKSGDAMNEWVGHLPEPFQASAEKVGQSVANIRASILSSIPVIQSFGQNMVSMGKYLFYTALDGDYLNDWITHLPEPFQATAQRIGESVANIRESIIGWVSSSVAEGLRFGATMRDMSMYLLEVAKSGDISNESLMKLPVNMIIGVQQIGIALAQLRENFLATFPVIAEFGQNFVMLMQYILQVVTTGEVMNGWLTGMSGGFQNVAILIGTAIEQIKASIGLFVEAIRLAMGGDTSQLGQIFSTILPTLITLLIGGLPGLLITAMRFLPTIVEGINAMFPNFLATAGEILLKFAETIVGMLPTIVQIGIDIISKLVDGLVTALPVIVQMAIDVIVNTSNALMNGVIAMAPSIIGAGLDIIMKVCKGIADNLPKLFEMALQIIEKLLTGINNMLPKIIEAGIKILTELINGIVQRFPQWVQMAFDMMNKFLDSIIKHLPQILQTGIDILLKLIDGIVKMLPKLLDMAIKLIITLAKGIVDNLPTILEKGIQILEMLIRGIANSIPKLVVMALKLIVEFAKVIIQNLPQIIVTGVQLLLALIEGILKTIGRLTSTLVVEVLGAIKNSFKDAGKFLLGAGKDIMNGLINGIKSKLNSAKEVMGDVASSIKKTITNFFDIHSPSRVMRADGGFITTGLGLGIGDKAKFAINKAKSLAEAVMDGFEAITEDIQMGDIIGGAIKSDALASSLPTFRTLGKAVQGAPASPMIKYIIPSQEAQAKPPEVSEGDKPDIKVYLGKKEVGEGIYESANEASARRQSRLDQFKATPAF</sequence>
<evidence type="ECO:0000313" key="3">
    <source>
        <dbReference type="EMBL" id="ARW58278.1"/>
    </source>
</evidence>
<dbReference type="Proteomes" id="UP000225583">
    <property type="component" value="Segment"/>
</dbReference>
<keyword evidence="2" id="KW-1133">Transmembrane helix</keyword>
<feature type="region of interest" description="Disordered" evidence="1">
    <location>
        <begin position="1226"/>
        <end position="1245"/>
    </location>
</feature>
<feature type="transmembrane region" description="Helical" evidence="2">
    <location>
        <begin position="332"/>
        <end position="352"/>
    </location>
</feature>
<feature type="transmembrane region" description="Helical" evidence="2">
    <location>
        <begin position="359"/>
        <end position="379"/>
    </location>
</feature>